<dbReference type="InterPro" id="IPR051056">
    <property type="entry name" value="Glycosyl_Hydrolase_73"/>
</dbReference>
<accession>A0A174DXY4</accession>
<dbReference type="RefSeq" id="WP_055159288.1">
    <property type="nucleotide sequence ID" value="NZ_CAUBVW010000036.1"/>
</dbReference>
<dbReference type="InterPro" id="IPR002901">
    <property type="entry name" value="MGlyc_endo_b_GlcNAc-like_dom"/>
</dbReference>
<feature type="domain" description="Mannosyl-glycoprotein endo-beta-N-acetylglucosamidase-like" evidence="2">
    <location>
        <begin position="50"/>
        <end position="212"/>
    </location>
</feature>
<evidence type="ECO:0000256" key="1">
    <source>
        <dbReference type="ARBA" id="ARBA00022801"/>
    </source>
</evidence>
<proteinExistence type="predicted"/>
<dbReference type="SUPFAM" id="SSF54001">
    <property type="entry name" value="Cysteine proteinases"/>
    <property type="match status" value="1"/>
</dbReference>
<protein>
    <submittedName>
        <fullName evidence="3">Peptidoglycan hydrolase flgJ</fullName>
        <ecNumber evidence="3">3.2.1.-</ecNumber>
    </submittedName>
</protein>
<dbReference type="PANTHER" id="PTHR33308">
    <property type="entry name" value="PEPTIDOGLYCAN HYDROLASE FLGJ"/>
    <property type="match status" value="1"/>
</dbReference>
<dbReference type="PANTHER" id="PTHR33308:SF10">
    <property type="entry name" value="EXO-GLUCOSAMINIDASE LYTG"/>
    <property type="match status" value="1"/>
</dbReference>
<keyword evidence="3" id="KW-0326">Glycosidase</keyword>
<name>A0A174DXY4_9FIRM</name>
<dbReference type="GO" id="GO:0016798">
    <property type="term" value="F:hydrolase activity, acting on glycosyl bonds"/>
    <property type="evidence" value="ECO:0007669"/>
    <property type="project" value="UniProtKB-KW"/>
</dbReference>
<sequence length="367" mass="39884">MKILKKVGFLSLFPILLLAALIIASIASFQESKVFVLKKKAEEEQHADVSTALSGIPSFITDEMIIGALNTQAQYGYPASVCIAQVIGESGFGRYGPGGESGQGLSQLAYEYKNLFGIKGTGPAGSVNMVTGEQTSNGDDFTITAGFRVYHNYTECINDRAVLLTDVYSDLIAGVTDAKEFAQQMGSRWATDIRYAEKLINHMDNFNLYRLDTMTVEDYEEYQNSHSDPGEATEIQLRICEIAKNNQGTIPCTPDMCAAWVSGVYQAAGLPYPTGNAIDFWNKWKSSGSTSKDNIPLGAVVCGSGSGYMGSIYGHVGIYIGNGKVANNIGTFSVETLDQWCSWQTATCQGHTGWIGWVWPNNQPLNQ</sequence>
<dbReference type="Gene3D" id="1.10.530.10">
    <property type="match status" value="1"/>
</dbReference>
<gene>
    <name evidence="3" type="primary">flgJ</name>
    <name evidence="3" type="ORF">ERS852456_02138</name>
</gene>
<dbReference type="Gene3D" id="3.90.1720.10">
    <property type="entry name" value="endopeptidase domain like (from Nostoc punctiforme)"/>
    <property type="match status" value="1"/>
</dbReference>
<dbReference type="AlphaFoldDB" id="A0A174DXY4"/>
<keyword evidence="1 3" id="KW-0378">Hydrolase</keyword>
<dbReference type="EMBL" id="CYZO01000029">
    <property type="protein sequence ID" value="CUO28925.1"/>
    <property type="molecule type" value="Genomic_DNA"/>
</dbReference>
<evidence type="ECO:0000313" key="4">
    <source>
        <dbReference type="Proteomes" id="UP000095787"/>
    </source>
</evidence>
<dbReference type="EC" id="3.2.1.-" evidence="3"/>
<dbReference type="SMART" id="SM00047">
    <property type="entry name" value="LYZ2"/>
    <property type="match status" value="1"/>
</dbReference>
<dbReference type="Pfam" id="PF01832">
    <property type="entry name" value="Glucosaminidase"/>
    <property type="match status" value="1"/>
</dbReference>
<organism evidence="3 4">
    <name type="scientific">[Ruminococcus] torques</name>
    <dbReference type="NCBI Taxonomy" id="33039"/>
    <lineage>
        <taxon>Bacteria</taxon>
        <taxon>Bacillati</taxon>
        <taxon>Bacillota</taxon>
        <taxon>Clostridia</taxon>
        <taxon>Lachnospirales</taxon>
        <taxon>Lachnospiraceae</taxon>
        <taxon>Mediterraneibacter</taxon>
    </lineage>
</organism>
<dbReference type="GO" id="GO:0004040">
    <property type="term" value="F:amidase activity"/>
    <property type="evidence" value="ECO:0007669"/>
    <property type="project" value="InterPro"/>
</dbReference>
<evidence type="ECO:0000313" key="3">
    <source>
        <dbReference type="EMBL" id="CUO28925.1"/>
    </source>
</evidence>
<dbReference type="Proteomes" id="UP000095787">
    <property type="component" value="Unassembled WGS sequence"/>
</dbReference>
<evidence type="ECO:0000259" key="2">
    <source>
        <dbReference type="SMART" id="SM00047"/>
    </source>
</evidence>
<dbReference type="InterPro" id="IPR038765">
    <property type="entry name" value="Papain-like_cys_pep_sf"/>
</dbReference>
<reference evidence="3 4" key="1">
    <citation type="submission" date="2015-09" db="EMBL/GenBank/DDBJ databases">
        <authorList>
            <consortium name="Pathogen Informatics"/>
        </authorList>
    </citation>
    <scope>NUCLEOTIDE SEQUENCE [LARGE SCALE GENOMIC DNA]</scope>
    <source>
        <strain evidence="3 4">2789STDY5834841</strain>
    </source>
</reference>